<dbReference type="InterPro" id="IPR000845">
    <property type="entry name" value="Nucleoside_phosphorylase_d"/>
</dbReference>
<dbReference type="CDD" id="cd09008">
    <property type="entry name" value="MTAN"/>
    <property type="match status" value="1"/>
</dbReference>
<feature type="domain" description="Nucleoside phosphorylase" evidence="6">
    <location>
        <begin position="2"/>
        <end position="211"/>
    </location>
</feature>
<dbReference type="InterPro" id="IPR010049">
    <property type="entry name" value="MTA_SAH_Nsdase"/>
</dbReference>
<keyword evidence="5" id="KW-0486">Methionine biosynthesis</keyword>
<dbReference type="InterPro" id="IPR035994">
    <property type="entry name" value="Nucleoside_phosphorylase_sf"/>
</dbReference>
<evidence type="ECO:0000256" key="1">
    <source>
        <dbReference type="ARBA" id="ARBA00004945"/>
    </source>
</evidence>
<comment type="caution">
    <text evidence="7">The sequence shown here is derived from an EMBL/GenBank/DDBJ whole genome shotgun (WGS) entry which is preliminary data.</text>
</comment>
<organism evidence="7 8">
    <name type="scientific">Paracholeplasma manati</name>
    <dbReference type="NCBI Taxonomy" id="591373"/>
    <lineage>
        <taxon>Bacteria</taxon>
        <taxon>Bacillati</taxon>
        <taxon>Mycoplasmatota</taxon>
        <taxon>Mollicutes</taxon>
        <taxon>Acholeplasmatales</taxon>
        <taxon>Acholeplasmataceae</taxon>
        <taxon>Paracholeplasma</taxon>
    </lineage>
</organism>
<dbReference type="GO" id="GO:0008782">
    <property type="term" value="F:adenosylhomocysteine nucleosidase activity"/>
    <property type="evidence" value="ECO:0007669"/>
    <property type="project" value="UniProtKB-EC"/>
</dbReference>
<proteinExistence type="predicted"/>
<keyword evidence="8" id="KW-1185">Reference proteome</keyword>
<accession>A0ABT2Y774</accession>
<dbReference type="GO" id="GO:0008930">
    <property type="term" value="F:methylthioadenosine nucleosidase activity"/>
    <property type="evidence" value="ECO:0007669"/>
    <property type="project" value="UniProtKB-EC"/>
</dbReference>
<gene>
    <name evidence="7" type="primary">mtnN</name>
    <name evidence="7" type="ORF">N7548_07160</name>
</gene>
<dbReference type="Proteomes" id="UP001177160">
    <property type="component" value="Unassembled WGS sequence"/>
</dbReference>
<evidence type="ECO:0000256" key="5">
    <source>
        <dbReference type="ARBA" id="ARBA00023167"/>
    </source>
</evidence>
<evidence type="ECO:0000313" key="7">
    <source>
        <dbReference type="EMBL" id="MCV2232598.1"/>
    </source>
</evidence>
<dbReference type="PANTHER" id="PTHR46832">
    <property type="entry name" value="5'-METHYLTHIOADENOSINE/S-ADENOSYLHOMOCYSTEINE NUCLEOSIDASE"/>
    <property type="match status" value="1"/>
</dbReference>
<dbReference type="PANTHER" id="PTHR46832:SF1">
    <property type="entry name" value="5'-METHYLTHIOADENOSINE_S-ADENOSYLHOMOCYSTEINE NUCLEOSIDASE"/>
    <property type="match status" value="1"/>
</dbReference>
<comment type="pathway">
    <text evidence="1">Amino-acid biosynthesis; L-methionine biosynthesis via salvage pathway; S-methyl-5-thio-alpha-D-ribose 1-phosphate from S-methyl-5'-thioadenosine (hydrolase route): step 1/2.</text>
</comment>
<evidence type="ECO:0000256" key="3">
    <source>
        <dbReference type="ARBA" id="ARBA00022605"/>
    </source>
</evidence>
<dbReference type="RefSeq" id="WP_263608787.1">
    <property type="nucleotide sequence ID" value="NZ_JAOVQM010000007.1"/>
</dbReference>
<evidence type="ECO:0000256" key="2">
    <source>
        <dbReference type="ARBA" id="ARBA00011974"/>
    </source>
</evidence>
<keyword evidence="3" id="KW-0028">Amino-acid biosynthesis</keyword>
<protein>
    <recommendedName>
        <fullName evidence="2">adenosylhomocysteine nucleosidase</fullName>
        <ecNumber evidence="2">3.2.2.9</ecNumber>
    </recommendedName>
</protein>
<keyword evidence="7" id="KW-0326">Glycosidase</keyword>
<dbReference type="EMBL" id="JAOVQM010000007">
    <property type="protein sequence ID" value="MCV2232598.1"/>
    <property type="molecule type" value="Genomic_DNA"/>
</dbReference>
<dbReference type="EC" id="3.2.2.9" evidence="2"/>
<dbReference type="Gene3D" id="3.40.50.1580">
    <property type="entry name" value="Nucleoside phosphorylase domain"/>
    <property type="match status" value="1"/>
</dbReference>
<evidence type="ECO:0000259" key="6">
    <source>
        <dbReference type="Pfam" id="PF01048"/>
    </source>
</evidence>
<dbReference type="NCBIfam" id="TIGR01704">
    <property type="entry name" value="MTA_SAH-Nsdase"/>
    <property type="match status" value="1"/>
</dbReference>
<evidence type="ECO:0000313" key="8">
    <source>
        <dbReference type="Proteomes" id="UP001177160"/>
    </source>
</evidence>
<reference evidence="7" key="1">
    <citation type="submission" date="2022-09" db="EMBL/GenBank/DDBJ databases">
        <title>Novel Mycoplasma species identified in domestic and wild animals.</title>
        <authorList>
            <person name="Volokhov D.V."/>
            <person name="Furtak V.A."/>
            <person name="Zagorodnyaya T.A."/>
        </authorList>
    </citation>
    <scope>NUCLEOTIDE SEQUENCE</scope>
    <source>
        <strain evidence="7">Oakley</strain>
    </source>
</reference>
<name>A0ABT2Y774_9MOLU</name>
<dbReference type="Pfam" id="PF01048">
    <property type="entry name" value="PNP_UDP_1"/>
    <property type="match status" value="1"/>
</dbReference>
<keyword evidence="4 7" id="KW-0378">Hydrolase</keyword>
<sequence length="212" mass="23206">MILIIGAMASETDAISHLVTNPDNFTLNGKNVVTGEINGHSVMIMTTGVGKVNAAFGLTSVLSTYKVDYIINVGLVGGFKPLNPGDMVFIQSATYHDFDLSIFGYDKGQVPQLPTNYLPDHNITKQVQSKLNLTETKLYTGDTFLTEVIEPNSVCDMEGAAYFQVAHLLNTPMISVKIISDIVGEPSQLEDYSVFEAQCSIRFKSLIEQILF</sequence>
<evidence type="ECO:0000256" key="4">
    <source>
        <dbReference type="ARBA" id="ARBA00022801"/>
    </source>
</evidence>
<dbReference type="SUPFAM" id="SSF53167">
    <property type="entry name" value="Purine and uridine phosphorylases"/>
    <property type="match status" value="1"/>
</dbReference>